<dbReference type="RefSeq" id="WP_156876799.1">
    <property type="nucleotide sequence ID" value="NZ_BMWY01000033.1"/>
</dbReference>
<evidence type="ECO:0000313" key="2">
    <source>
        <dbReference type="EMBL" id="GGZ65989.1"/>
    </source>
</evidence>
<protein>
    <submittedName>
        <fullName evidence="2">Uncharacterized protein</fullName>
    </submittedName>
</protein>
<accession>A0ABQ3C2Y1</accession>
<keyword evidence="1" id="KW-0732">Signal</keyword>
<name>A0ABQ3C2Y1_9FLAO</name>
<gene>
    <name evidence="2" type="ORF">GCM10008088_28800</name>
</gene>
<evidence type="ECO:0000313" key="3">
    <source>
        <dbReference type="Proteomes" id="UP000615593"/>
    </source>
</evidence>
<keyword evidence="3" id="KW-1185">Reference proteome</keyword>
<reference evidence="3" key="1">
    <citation type="journal article" date="2019" name="Int. J. Syst. Evol. Microbiol.">
        <title>The Global Catalogue of Microorganisms (GCM) 10K type strain sequencing project: providing services to taxonomists for standard genome sequencing and annotation.</title>
        <authorList>
            <consortium name="The Broad Institute Genomics Platform"/>
            <consortium name="The Broad Institute Genome Sequencing Center for Infectious Disease"/>
            <person name="Wu L."/>
            <person name="Ma J."/>
        </authorList>
    </citation>
    <scope>NUCLEOTIDE SEQUENCE [LARGE SCALE GENOMIC DNA]</scope>
    <source>
        <strain evidence="3">KCTC 12708</strain>
    </source>
</reference>
<comment type="caution">
    <text evidence="2">The sequence shown here is derived from an EMBL/GenBank/DDBJ whole genome shotgun (WGS) entry which is preliminary data.</text>
</comment>
<organism evidence="2 3">
    <name type="scientific">Mesonia mobilis</name>
    <dbReference type="NCBI Taxonomy" id="369791"/>
    <lineage>
        <taxon>Bacteria</taxon>
        <taxon>Pseudomonadati</taxon>
        <taxon>Bacteroidota</taxon>
        <taxon>Flavobacteriia</taxon>
        <taxon>Flavobacteriales</taxon>
        <taxon>Flavobacteriaceae</taxon>
        <taxon>Mesonia</taxon>
    </lineage>
</organism>
<sequence length="193" mass="22883">MKIIVHIALFFITSMSCFAQKNISIDFNIENKESLNTYLTEKEVNFEKDDLYSIKDFNSFAYLNNNDKLQVPEILFFNSNGYLVKNRFNDNECSQVINEIEKINSLKFNKKVTINDWLKHISPLNQDITENGSVFIIINWAKFVDKFNEQSFEWYKELKNQNSNLKVNCILLNLDIQENWNLTEQQKKTLNIE</sequence>
<dbReference type="PROSITE" id="PS51257">
    <property type="entry name" value="PROKAR_LIPOPROTEIN"/>
    <property type="match status" value="1"/>
</dbReference>
<dbReference type="EMBL" id="BMWY01000033">
    <property type="protein sequence ID" value="GGZ65989.1"/>
    <property type="molecule type" value="Genomic_DNA"/>
</dbReference>
<feature type="signal peptide" evidence="1">
    <location>
        <begin position="1"/>
        <end position="19"/>
    </location>
</feature>
<feature type="chain" id="PRO_5046536629" evidence="1">
    <location>
        <begin position="20"/>
        <end position="193"/>
    </location>
</feature>
<evidence type="ECO:0000256" key="1">
    <source>
        <dbReference type="SAM" id="SignalP"/>
    </source>
</evidence>
<proteinExistence type="predicted"/>
<dbReference type="GeneID" id="94370539"/>
<dbReference type="Proteomes" id="UP000615593">
    <property type="component" value="Unassembled WGS sequence"/>
</dbReference>